<accession>A0A9D1X817</accession>
<dbReference type="PANTHER" id="PTHR43581">
    <property type="entry name" value="ATP/GTP PHOSPHATASE"/>
    <property type="match status" value="1"/>
</dbReference>
<reference evidence="2" key="1">
    <citation type="journal article" date="2021" name="PeerJ">
        <title>Extensive microbial diversity within the chicken gut microbiome revealed by metagenomics and culture.</title>
        <authorList>
            <person name="Gilroy R."/>
            <person name="Ravi A."/>
            <person name="Getino M."/>
            <person name="Pursley I."/>
            <person name="Horton D.L."/>
            <person name="Alikhan N.F."/>
            <person name="Baker D."/>
            <person name="Gharbi K."/>
            <person name="Hall N."/>
            <person name="Watson M."/>
            <person name="Adriaenssens E.M."/>
            <person name="Foster-Nyarko E."/>
            <person name="Jarju S."/>
            <person name="Secka A."/>
            <person name="Antonio M."/>
            <person name="Oren A."/>
            <person name="Chaudhuri R.R."/>
            <person name="La Ragione R."/>
            <person name="Hildebrand F."/>
            <person name="Pallen M.J."/>
        </authorList>
    </citation>
    <scope>NUCLEOTIDE SEQUENCE</scope>
    <source>
        <strain evidence="2">ChiGjej6B6-14162</strain>
    </source>
</reference>
<dbReference type="PANTHER" id="PTHR43581:SF4">
    <property type="entry name" value="ATP_GTP PHOSPHATASE"/>
    <property type="match status" value="1"/>
</dbReference>
<dbReference type="Pfam" id="PF13304">
    <property type="entry name" value="AAA_21"/>
    <property type="match status" value="1"/>
</dbReference>
<evidence type="ECO:0000313" key="2">
    <source>
        <dbReference type="EMBL" id="HIX74619.1"/>
    </source>
</evidence>
<dbReference type="Proteomes" id="UP000886740">
    <property type="component" value="Unassembled WGS sequence"/>
</dbReference>
<dbReference type="GO" id="GO:0016887">
    <property type="term" value="F:ATP hydrolysis activity"/>
    <property type="evidence" value="ECO:0007669"/>
    <property type="project" value="InterPro"/>
</dbReference>
<dbReference type="GO" id="GO:0005524">
    <property type="term" value="F:ATP binding"/>
    <property type="evidence" value="ECO:0007669"/>
    <property type="project" value="InterPro"/>
</dbReference>
<dbReference type="SUPFAM" id="SSF52540">
    <property type="entry name" value="P-loop containing nucleoside triphosphate hydrolases"/>
    <property type="match status" value="1"/>
</dbReference>
<evidence type="ECO:0000313" key="3">
    <source>
        <dbReference type="Proteomes" id="UP000886740"/>
    </source>
</evidence>
<evidence type="ECO:0000259" key="1">
    <source>
        <dbReference type="Pfam" id="PF13304"/>
    </source>
</evidence>
<gene>
    <name evidence="2" type="ORF">H9977_06265</name>
</gene>
<name>A0A9D1X817_9BACT</name>
<sequence>MRISIIRDVSGIMFCEIEIERFRGIRYAYVKGFKQVNLFFGKNNCGKSSLLESLFLVSGLSNPLLPINVNIVRGYSKARLDDLRLDFYNLDTVQPIHIQTKNKEIRDLNIHLFEQNQNNVSLNSEDSNILSNVEEELYGLKFDFRINGESFSSLLRFNSSDSGNVTRVVDKHYTESLRCTYLSPKYDFNASIQGLQNILQNKDEHFIVEGLKLIEPRILDFIFTDKEMLVDIGLTKRIPVNMMGDGARKIVSLLTAIYDCRDGALLIDEISNGFHHSVMCDLWKVLISAAVKNNTQLFITTHDIDSIKGLRDAALYDFNDKVAAFKLLKTKNDELKAFHYSLESLDYSINQEIEIR</sequence>
<organism evidence="2 3">
    <name type="scientific">Candidatus Parabacteroides intestinipullorum</name>
    <dbReference type="NCBI Taxonomy" id="2838723"/>
    <lineage>
        <taxon>Bacteria</taxon>
        <taxon>Pseudomonadati</taxon>
        <taxon>Bacteroidota</taxon>
        <taxon>Bacteroidia</taxon>
        <taxon>Bacteroidales</taxon>
        <taxon>Tannerellaceae</taxon>
        <taxon>Parabacteroides</taxon>
    </lineage>
</organism>
<dbReference type="InterPro" id="IPR027417">
    <property type="entry name" value="P-loop_NTPase"/>
</dbReference>
<dbReference type="EMBL" id="DXEL01000044">
    <property type="protein sequence ID" value="HIX74619.1"/>
    <property type="molecule type" value="Genomic_DNA"/>
</dbReference>
<dbReference type="InterPro" id="IPR003959">
    <property type="entry name" value="ATPase_AAA_core"/>
</dbReference>
<proteinExistence type="predicted"/>
<comment type="caution">
    <text evidence="2">The sequence shown here is derived from an EMBL/GenBank/DDBJ whole genome shotgun (WGS) entry which is preliminary data.</text>
</comment>
<dbReference type="Gene3D" id="3.40.50.300">
    <property type="entry name" value="P-loop containing nucleotide triphosphate hydrolases"/>
    <property type="match status" value="1"/>
</dbReference>
<reference evidence="2" key="2">
    <citation type="submission" date="2021-04" db="EMBL/GenBank/DDBJ databases">
        <authorList>
            <person name="Gilroy R."/>
        </authorList>
    </citation>
    <scope>NUCLEOTIDE SEQUENCE</scope>
    <source>
        <strain evidence="2">ChiGjej6B6-14162</strain>
    </source>
</reference>
<feature type="domain" description="ATPase AAA-type core" evidence="1">
    <location>
        <begin position="36"/>
        <end position="303"/>
    </location>
</feature>
<protein>
    <submittedName>
        <fullName evidence="2">AAA family ATPase</fullName>
    </submittedName>
</protein>
<dbReference type="InterPro" id="IPR051396">
    <property type="entry name" value="Bact_Antivir_Def_Nuclease"/>
</dbReference>
<dbReference type="AlphaFoldDB" id="A0A9D1X817"/>